<keyword evidence="3" id="KW-0378">Hydrolase</keyword>
<name>A0A7R7EIT3_9FIRM</name>
<evidence type="ECO:0000256" key="1">
    <source>
        <dbReference type="HAMAP-Rule" id="MF_00302"/>
    </source>
</evidence>
<dbReference type="PANTHER" id="PTHR33473:SF19">
    <property type="entry name" value="ATP-DEPENDENT CLP PROTEASE ADAPTER PROTEIN CLPS"/>
    <property type="match status" value="1"/>
</dbReference>
<proteinExistence type="inferred from homology"/>
<dbReference type="InterPro" id="IPR014719">
    <property type="entry name" value="Ribosomal_bL12_C/ClpS-like"/>
</dbReference>
<keyword evidence="3" id="KW-0645">Protease</keyword>
<dbReference type="FunFam" id="3.30.1390.10:FF:000002">
    <property type="entry name" value="ATP-dependent Clp protease adapter protein ClpS"/>
    <property type="match status" value="1"/>
</dbReference>
<protein>
    <recommendedName>
        <fullName evidence="1">ATP-dependent Clp protease adapter protein ClpS</fullName>
    </recommendedName>
</protein>
<evidence type="ECO:0000259" key="2">
    <source>
        <dbReference type="Pfam" id="PF02617"/>
    </source>
</evidence>
<dbReference type="Gene3D" id="3.30.1390.10">
    <property type="match status" value="1"/>
</dbReference>
<comment type="similarity">
    <text evidence="1">Belongs to the ClpS family.</text>
</comment>
<accession>A0A7R7EIT3</accession>
<keyword evidence="4" id="KW-1185">Reference proteome</keyword>
<dbReference type="RefSeq" id="WP_271715189.1">
    <property type="nucleotide sequence ID" value="NZ_AP024169.1"/>
</dbReference>
<organism evidence="3 4">
    <name type="scientific">Anaeromicropila herbilytica</name>
    <dbReference type="NCBI Taxonomy" id="2785025"/>
    <lineage>
        <taxon>Bacteria</taxon>
        <taxon>Bacillati</taxon>
        <taxon>Bacillota</taxon>
        <taxon>Clostridia</taxon>
        <taxon>Lachnospirales</taxon>
        <taxon>Lachnospiraceae</taxon>
        <taxon>Anaeromicropila</taxon>
    </lineage>
</organism>
<dbReference type="Proteomes" id="UP000595897">
    <property type="component" value="Chromosome"/>
</dbReference>
<dbReference type="GO" id="GO:0030163">
    <property type="term" value="P:protein catabolic process"/>
    <property type="evidence" value="ECO:0007669"/>
    <property type="project" value="InterPro"/>
</dbReference>
<dbReference type="InterPro" id="IPR022935">
    <property type="entry name" value="ClpS"/>
</dbReference>
<reference evidence="3 4" key="1">
    <citation type="submission" date="2020-11" db="EMBL/GenBank/DDBJ databases">
        <title>Draft genome sequencing of a Lachnospiraceae strain isolated from anoxic soil subjected to BSD treatment.</title>
        <authorList>
            <person name="Uek A."/>
            <person name="Tonouchi A."/>
        </authorList>
    </citation>
    <scope>NUCLEOTIDE SEQUENCE [LARGE SCALE GENOMIC DNA]</scope>
    <source>
        <strain evidence="3 4">TB5</strain>
    </source>
</reference>
<dbReference type="EMBL" id="AP024169">
    <property type="protein sequence ID" value="BCN29935.1"/>
    <property type="molecule type" value="Genomic_DNA"/>
</dbReference>
<dbReference type="Pfam" id="PF02617">
    <property type="entry name" value="ClpS"/>
    <property type="match status" value="1"/>
</dbReference>
<dbReference type="GO" id="GO:0006508">
    <property type="term" value="P:proteolysis"/>
    <property type="evidence" value="ECO:0007669"/>
    <property type="project" value="UniProtKB-UniRule"/>
</dbReference>
<feature type="domain" description="Adaptor protein ClpS core" evidence="2">
    <location>
        <begin position="17"/>
        <end position="95"/>
    </location>
</feature>
<comment type="function">
    <text evidence="1">Involved in the modulation of the specificity of the ClpAP-mediated ATP-dependent protein degradation.</text>
</comment>
<sequence length="98" mass="11445">MDDKLQIIDKTKTKISPPHHYKVVMYNDDFTTMEFVVDILVRIFHKNIKEATDIMLDVHKKGYGIAGIYPFDIAKTKVTHAMREARNQGFPFKMTVEE</sequence>
<dbReference type="GO" id="GO:0008233">
    <property type="term" value="F:peptidase activity"/>
    <property type="evidence" value="ECO:0007669"/>
    <property type="project" value="UniProtKB-KW"/>
</dbReference>
<gene>
    <name evidence="1 3" type="primary">clpS</name>
    <name evidence="3" type="ORF">bsdtb5_12300</name>
</gene>
<evidence type="ECO:0000313" key="3">
    <source>
        <dbReference type="EMBL" id="BCN29935.1"/>
    </source>
</evidence>
<dbReference type="KEGG" id="ahb:bsdtb5_12300"/>
<dbReference type="SUPFAM" id="SSF54736">
    <property type="entry name" value="ClpS-like"/>
    <property type="match status" value="1"/>
</dbReference>
<evidence type="ECO:0000313" key="4">
    <source>
        <dbReference type="Proteomes" id="UP000595897"/>
    </source>
</evidence>
<comment type="subunit">
    <text evidence="1">Binds to the N-terminal domain of the chaperone ClpA.</text>
</comment>
<dbReference type="HAMAP" id="MF_00302">
    <property type="entry name" value="ClpS"/>
    <property type="match status" value="1"/>
</dbReference>
<dbReference type="AlphaFoldDB" id="A0A7R7EIT3"/>
<dbReference type="InterPro" id="IPR003769">
    <property type="entry name" value="ClpS_core"/>
</dbReference>
<dbReference type="PANTHER" id="PTHR33473">
    <property type="entry name" value="ATP-DEPENDENT CLP PROTEASE ADAPTER PROTEIN CLPS1, CHLOROPLASTIC"/>
    <property type="match status" value="1"/>
</dbReference>